<evidence type="ECO:0000256" key="5">
    <source>
        <dbReference type="RuleBase" id="RU003345"/>
    </source>
</evidence>
<dbReference type="Proteomes" id="UP000243884">
    <property type="component" value="Unassembled WGS sequence"/>
</dbReference>
<dbReference type="FunFam" id="3.40.309.10:FF:000009">
    <property type="entry name" value="Aldehyde dehydrogenase A"/>
    <property type="match status" value="1"/>
</dbReference>
<dbReference type="PANTHER" id="PTHR43217">
    <property type="entry name" value="SUCCINATE SEMIALDEHYDE DEHYDROGENASE [NAD(P)+] SAD"/>
    <property type="match status" value="1"/>
</dbReference>
<keyword evidence="2" id="KW-0521">NADP</keyword>
<dbReference type="EMBL" id="FWXK01000005">
    <property type="protein sequence ID" value="SMC42138.1"/>
    <property type="molecule type" value="Genomic_DNA"/>
</dbReference>
<name>A0A1W1Z2G1_9LACT</name>
<evidence type="ECO:0000313" key="8">
    <source>
        <dbReference type="Proteomes" id="UP000243884"/>
    </source>
</evidence>
<comment type="similarity">
    <text evidence="1 5">Belongs to the aldehyde dehydrogenase family.</text>
</comment>
<evidence type="ECO:0000313" key="7">
    <source>
        <dbReference type="EMBL" id="SMC42138.1"/>
    </source>
</evidence>
<dbReference type="InterPro" id="IPR044148">
    <property type="entry name" value="ALDH_GabD1-like"/>
</dbReference>
<organism evidence="7 8">
    <name type="scientific">Aerococcus suis</name>
    <dbReference type="NCBI Taxonomy" id="371602"/>
    <lineage>
        <taxon>Bacteria</taxon>
        <taxon>Bacillati</taxon>
        <taxon>Bacillota</taxon>
        <taxon>Bacilli</taxon>
        <taxon>Lactobacillales</taxon>
        <taxon>Aerococcaceae</taxon>
        <taxon>Aerococcus</taxon>
    </lineage>
</organism>
<dbReference type="CDD" id="cd07100">
    <property type="entry name" value="ALDH_SSADH1_GabD1"/>
    <property type="match status" value="1"/>
</dbReference>
<dbReference type="FunFam" id="3.40.605.10:FF:000012">
    <property type="entry name" value="NAD-dependent succinate-semialdehyde dehydrogenase"/>
    <property type="match status" value="1"/>
</dbReference>
<dbReference type="Gene3D" id="3.40.309.10">
    <property type="entry name" value="Aldehyde Dehydrogenase, Chain A, domain 2"/>
    <property type="match status" value="1"/>
</dbReference>
<proteinExistence type="inferred from homology"/>
<dbReference type="InterPro" id="IPR016163">
    <property type="entry name" value="Ald_DH_C"/>
</dbReference>
<keyword evidence="8" id="KW-1185">Reference proteome</keyword>
<dbReference type="InterPro" id="IPR015590">
    <property type="entry name" value="Aldehyde_DH_dom"/>
</dbReference>
<dbReference type="Gene3D" id="3.40.605.10">
    <property type="entry name" value="Aldehyde Dehydrogenase, Chain A, domain 1"/>
    <property type="match status" value="1"/>
</dbReference>
<dbReference type="PANTHER" id="PTHR43217:SF2">
    <property type="entry name" value="SUCCINATE-SEMIALDEHYDE DEHYDROGENASE [NADP(+)]"/>
    <property type="match status" value="1"/>
</dbReference>
<gene>
    <name evidence="7" type="ORF">SAMN04487984_1038</name>
</gene>
<evidence type="ECO:0000256" key="3">
    <source>
        <dbReference type="ARBA" id="ARBA00023002"/>
    </source>
</evidence>
<dbReference type="PROSITE" id="PS00687">
    <property type="entry name" value="ALDEHYDE_DEHYDR_GLU"/>
    <property type="match status" value="1"/>
</dbReference>
<dbReference type="GO" id="GO:0004030">
    <property type="term" value="F:aldehyde dehydrogenase [NAD(P)+] activity"/>
    <property type="evidence" value="ECO:0007669"/>
    <property type="project" value="InterPro"/>
</dbReference>
<evidence type="ECO:0000256" key="4">
    <source>
        <dbReference type="PROSITE-ProRule" id="PRU10007"/>
    </source>
</evidence>
<dbReference type="GO" id="GO:0004777">
    <property type="term" value="F:succinate-semialdehyde dehydrogenase (NAD+) activity"/>
    <property type="evidence" value="ECO:0007669"/>
    <property type="project" value="TreeGrafter"/>
</dbReference>
<dbReference type="InterPro" id="IPR047110">
    <property type="entry name" value="GABD/Sad-like"/>
</dbReference>
<evidence type="ECO:0000256" key="2">
    <source>
        <dbReference type="ARBA" id="ARBA00022857"/>
    </source>
</evidence>
<reference evidence="8" key="1">
    <citation type="submission" date="2017-04" db="EMBL/GenBank/DDBJ databases">
        <authorList>
            <person name="Varghese N."/>
            <person name="Submissions S."/>
        </authorList>
    </citation>
    <scope>NUCLEOTIDE SEQUENCE [LARGE SCALE GENOMIC DNA]</scope>
    <source>
        <strain evidence="8">DSM 21500</strain>
    </source>
</reference>
<dbReference type="InterPro" id="IPR016162">
    <property type="entry name" value="Ald_DH_N"/>
</dbReference>
<feature type="domain" description="Aldehyde dehydrogenase" evidence="6">
    <location>
        <begin position="3"/>
        <end position="448"/>
    </location>
</feature>
<protein>
    <submittedName>
        <fullName evidence="7">Succinate-semialdehyde dehydrogenase / glutarate-semialdehyde dehydrogenase</fullName>
    </submittedName>
</protein>
<accession>A0A1W1Z2G1</accession>
<keyword evidence="3 5" id="KW-0560">Oxidoreductase</keyword>
<dbReference type="InterPro" id="IPR016161">
    <property type="entry name" value="Ald_DH/histidinol_DH"/>
</dbReference>
<dbReference type="SUPFAM" id="SSF53720">
    <property type="entry name" value="ALDH-like"/>
    <property type="match status" value="1"/>
</dbReference>
<dbReference type="RefSeq" id="WP_084099166.1">
    <property type="nucleotide sequence ID" value="NZ_FWXK01000005.1"/>
</dbReference>
<dbReference type="AlphaFoldDB" id="A0A1W1Z2G1"/>
<sequence>MAYKTTYPYTNEVLKTYEDSSDLQVEETLKAGHELYKKWRREDLLDERRDQLHLVADILRRDADKFAEIMTKDMGKLFAESKGEVELSADIADYYADKAEEFLQPVDLETDAGDAYYVKQATGIIMAVEPWNFPFYQVMRIFAPNFMVGNPVILKHASICPGSAQAFQDLVHEAGIEAGAFTNLFINYDQVSDIIADPRVQGVCLTGSERGGASIAEEAGKNLKKSTLELGGNDAFIVLDDIDFDQLQGTLGFARLFNAGQVCTSSKRFIVTEKNYDRFVDMLTESFKNSPWGDPMDPETVVAPLSSPGAKEDVLKQIDTALANGATLVYGNEPIDHEGNFVMPTILTDITKNNPIYDTEIFGPVALVYKVKDEAEAIEVANDSKYGLGNTVFGADIEHAKAVGEQIETGMTFINSGWTSLPELPFGGVKNSGYGRELSELGFDAFVNEHLIFTPKN</sequence>
<dbReference type="InterPro" id="IPR029510">
    <property type="entry name" value="Ald_DH_CS_GLU"/>
</dbReference>
<dbReference type="STRING" id="371602.SAMN04487984_1038"/>
<evidence type="ECO:0000256" key="1">
    <source>
        <dbReference type="ARBA" id="ARBA00009986"/>
    </source>
</evidence>
<evidence type="ECO:0000259" key="6">
    <source>
        <dbReference type="Pfam" id="PF00171"/>
    </source>
</evidence>
<dbReference type="Pfam" id="PF00171">
    <property type="entry name" value="Aldedh"/>
    <property type="match status" value="1"/>
</dbReference>
<dbReference type="OrthoDB" id="9762913at2"/>
<feature type="active site" evidence="4">
    <location>
        <position position="229"/>
    </location>
</feature>